<dbReference type="SUPFAM" id="SSF56968">
    <property type="entry name" value="Lipovitellin-phosvitin complex, beta-sheet shell regions"/>
    <property type="match status" value="1"/>
</dbReference>
<dbReference type="InterPro" id="IPR015816">
    <property type="entry name" value="Vitellinogen_b-sht_N"/>
</dbReference>
<evidence type="ECO:0000313" key="5">
    <source>
        <dbReference type="EMBL" id="CAD7402511.1"/>
    </source>
</evidence>
<dbReference type="GO" id="GO:0005319">
    <property type="term" value="F:lipid transporter activity"/>
    <property type="evidence" value="ECO:0007669"/>
    <property type="project" value="InterPro"/>
</dbReference>
<protein>
    <recommendedName>
        <fullName evidence="4">Vitellogenin domain-containing protein</fullName>
    </recommendedName>
</protein>
<evidence type="ECO:0000259" key="4">
    <source>
        <dbReference type="Pfam" id="PF01347"/>
    </source>
</evidence>
<keyword evidence="2" id="KW-0758">Storage protein</keyword>
<evidence type="ECO:0000256" key="1">
    <source>
        <dbReference type="ARBA" id="ARBA00022729"/>
    </source>
</evidence>
<accession>A0A7R9CW30</accession>
<dbReference type="EMBL" id="OC318561">
    <property type="protein sequence ID" value="CAD7402511.1"/>
    <property type="molecule type" value="Genomic_DNA"/>
</dbReference>
<proteinExistence type="predicted"/>
<dbReference type="InterPro" id="IPR001747">
    <property type="entry name" value="Vitellogenin_N"/>
</dbReference>
<organism evidence="5">
    <name type="scientific">Timema cristinae</name>
    <name type="common">Walking stick</name>
    <dbReference type="NCBI Taxonomy" id="61476"/>
    <lineage>
        <taxon>Eukaryota</taxon>
        <taxon>Metazoa</taxon>
        <taxon>Ecdysozoa</taxon>
        <taxon>Arthropoda</taxon>
        <taxon>Hexapoda</taxon>
        <taxon>Insecta</taxon>
        <taxon>Pterygota</taxon>
        <taxon>Neoptera</taxon>
        <taxon>Polyneoptera</taxon>
        <taxon>Phasmatodea</taxon>
        <taxon>Timematodea</taxon>
        <taxon>Timematoidea</taxon>
        <taxon>Timematidae</taxon>
        <taxon>Timema</taxon>
    </lineage>
</organism>
<feature type="domain" description="Vitellogenin" evidence="4">
    <location>
        <begin position="27"/>
        <end position="225"/>
    </location>
</feature>
<dbReference type="Gene3D" id="2.30.230.10">
    <property type="entry name" value="Lipovitellin, beta-sheet shell regions, chain A"/>
    <property type="match status" value="1"/>
</dbReference>
<reference evidence="5" key="1">
    <citation type="submission" date="2020-11" db="EMBL/GenBank/DDBJ databases">
        <authorList>
            <person name="Tran Van P."/>
        </authorList>
    </citation>
    <scope>NUCLEOTIDE SEQUENCE</scope>
</reference>
<dbReference type="InterPro" id="IPR050733">
    <property type="entry name" value="Vitellogenin/Apolipophorin"/>
</dbReference>
<gene>
    <name evidence="5" type="ORF">TCEB3V08_LOCUS6520</name>
</gene>
<keyword evidence="1" id="KW-0732">Signal</keyword>
<dbReference type="InterPro" id="IPR015819">
    <property type="entry name" value="Lipid_transp_b-sht_shell"/>
</dbReference>
<name>A0A7R9CW30_TIMCR</name>
<evidence type="ECO:0000256" key="3">
    <source>
        <dbReference type="SAM" id="MobiDB-lite"/>
    </source>
</evidence>
<dbReference type="PANTHER" id="PTHR23345:SF15">
    <property type="entry name" value="VITELLOGENIN 1-RELATED"/>
    <property type="match status" value="1"/>
</dbReference>
<evidence type="ECO:0000256" key="2">
    <source>
        <dbReference type="ARBA" id="ARBA00022761"/>
    </source>
</evidence>
<dbReference type="Pfam" id="PF01347">
    <property type="entry name" value="Vitellogenin_N"/>
    <property type="match status" value="1"/>
</dbReference>
<dbReference type="PANTHER" id="PTHR23345">
    <property type="entry name" value="VITELLOGENIN-RELATED"/>
    <property type="match status" value="1"/>
</dbReference>
<sequence>MVKRQSDTSRDLHRAGESPQHHFVEHLSAVGDRNTFSKFHNMTYTKLHTELEDGWWGDIPTSEQAYRTLPITGSSIRALMDRGVIESLSVSNDLDDWEINFIQGVLGHLQLDLTNRNGGDSADDNVDHTRGRDRLSSVADPVYKVMEDSLMGHCEVLYEISQLPKSYTNTNPDWLPLVQTCGSRDYLEITKTYNYSNCESSSEYHFGLPSSLNCNPSSNQCGNFWKIYKCIYPYVEYHASGPSLNKNGSIRRVNQYRSPSNTALDSPEESKQLTGVRRGRPARGFCGWRLRDIFNVEGCLPHSSFPMVHHVQPL</sequence>
<feature type="region of interest" description="Disordered" evidence="3">
    <location>
        <begin position="257"/>
        <end position="276"/>
    </location>
</feature>
<dbReference type="AlphaFoldDB" id="A0A7R9CW30"/>